<dbReference type="SUPFAM" id="SSF53067">
    <property type="entry name" value="Actin-like ATPase domain"/>
    <property type="match status" value="1"/>
</dbReference>
<keyword evidence="4" id="KW-1185">Reference proteome</keyword>
<dbReference type="InterPro" id="IPR007813">
    <property type="entry name" value="PilN"/>
</dbReference>
<keyword evidence="2" id="KW-0812">Transmembrane</keyword>
<organism evidence="3 4">
    <name type="scientific">Endosaccharibacter trunci</name>
    <dbReference type="NCBI Taxonomy" id="2812733"/>
    <lineage>
        <taxon>Bacteria</taxon>
        <taxon>Pseudomonadati</taxon>
        <taxon>Pseudomonadota</taxon>
        <taxon>Alphaproteobacteria</taxon>
        <taxon>Acetobacterales</taxon>
        <taxon>Acetobacteraceae</taxon>
        <taxon>Endosaccharibacter</taxon>
    </lineage>
</organism>
<reference evidence="3 4" key="1">
    <citation type="submission" date="2022-06" db="EMBL/GenBank/DDBJ databases">
        <title>Endosaccharibacter gen. nov., sp. nov., endophytic bacteria isolated from sugarcane.</title>
        <authorList>
            <person name="Pitiwittayakul N."/>
            <person name="Yukphan P."/>
            <person name="Charoenyingcharoen P."/>
            <person name="Tanasupawat S."/>
        </authorList>
    </citation>
    <scope>NUCLEOTIDE SEQUENCE [LARGE SCALE GENOMIC DNA]</scope>
    <source>
        <strain evidence="3 4">KSS8</strain>
    </source>
</reference>
<proteinExistence type="predicted"/>
<dbReference type="Gene3D" id="3.30.420.380">
    <property type="match status" value="1"/>
</dbReference>
<dbReference type="InterPro" id="IPR052534">
    <property type="entry name" value="Extracell_DNA_Util/SecSys_Comp"/>
</dbReference>
<dbReference type="InterPro" id="IPR043129">
    <property type="entry name" value="ATPase_NBD"/>
</dbReference>
<protein>
    <submittedName>
        <fullName evidence="3">PilN domain-containing protein</fullName>
    </submittedName>
</protein>
<keyword evidence="2" id="KW-1133">Transmembrane helix</keyword>
<evidence type="ECO:0000313" key="3">
    <source>
        <dbReference type="EMBL" id="MCQ8279327.1"/>
    </source>
</evidence>
<evidence type="ECO:0000256" key="1">
    <source>
        <dbReference type="SAM" id="MobiDB-lite"/>
    </source>
</evidence>
<dbReference type="PANTHER" id="PTHR40278:SF1">
    <property type="entry name" value="DNA UTILIZATION PROTEIN HOFN"/>
    <property type="match status" value="1"/>
</dbReference>
<feature type="region of interest" description="Disordered" evidence="1">
    <location>
        <begin position="373"/>
        <end position="394"/>
    </location>
</feature>
<dbReference type="PANTHER" id="PTHR40278">
    <property type="entry name" value="DNA UTILIZATION PROTEIN HOFN"/>
    <property type="match status" value="1"/>
</dbReference>
<dbReference type="Proteomes" id="UP001524587">
    <property type="component" value="Unassembled WGS sequence"/>
</dbReference>
<dbReference type="Pfam" id="PF05137">
    <property type="entry name" value="PilN"/>
    <property type="match status" value="1"/>
</dbReference>
<keyword evidence="2" id="KW-0472">Membrane</keyword>
<evidence type="ECO:0000313" key="4">
    <source>
        <dbReference type="Proteomes" id="UP001524587"/>
    </source>
</evidence>
<comment type="caution">
    <text evidence="3">The sequence shown here is derived from an EMBL/GenBank/DDBJ whole genome shotgun (WGS) entry which is preliminary data.</text>
</comment>
<evidence type="ECO:0000256" key="2">
    <source>
        <dbReference type="SAM" id="Phobius"/>
    </source>
</evidence>
<sequence>MSMLYPAARMIRDALVWWSDQMLDLVPARFTRPDPSEAGALLVEPQLDAVRLSLREAGTERVIEIPALRRADPVLAGTEGDPAQIEPADADGFVRVVNAVLGPKRAMPVLLRLPADAVLRRDVVLPLAAEAGLDRVLAFEMDRLTPFSAEELFFSSTITGRDRATGRLFVRLALLPRAPLRPVLSLLAAAGTEAQAIEVPASGGEPALRIPLAHEAPVSARRQRLSLRAGFGACAALLLLAIVLPFVQQQWALNQADRRIAALRTPVQAVQALQNRIDSGAAGALLVRAERARLGDTLSVLAAVTTVLPDDSYLTDLALRQGELTISGQSPSAARLIPAISAVSAFTAPAFTAPVTRIEGQGQELFSIKAGIAPGDVPQSAPQSAPGNASGAAR</sequence>
<feature type="transmembrane region" description="Helical" evidence="2">
    <location>
        <begin position="229"/>
        <end position="247"/>
    </location>
</feature>
<accession>A0ABT1W8W0</accession>
<name>A0ABT1W8W0_9PROT</name>
<gene>
    <name evidence="3" type="ORF">NFI95_12830</name>
</gene>
<dbReference type="EMBL" id="JAMSKV010000011">
    <property type="protein sequence ID" value="MCQ8279327.1"/>
    <property type="molecule type" value="Genomic_DNA"/>
</dbReference>